<proteinExistence type="predicted"/>
<evidence type="ECO:0000313" key="3">
    <source>
        <dbReference type="Proteomes" id="UP000215181"/>
    </source>
</evidence>
<gene>
    <name evidence="2" type="ORF">CGK74_01220</name>
</gene>
<feature type="compositionally biased region" description="Basic and acidic residues" evidence="1">
    <location>
        <begin position="194"/>
        <end position="230"/>
    </location>
</feature>
<accession>A0A235F3G3</accession>
<dbReference type="Pfam" id="PF12779">
    <property type="entry name" value="WXXGXW"/>
    <property type="match status" value="1"/>
</dbReference>
<keyword evidence="3" id="KW-1185">Reference proteome</keyword>
<feature type="compositionally biased region" description="Basic and acidic residues" evidence="1">
    <location>
        <begin position="115"/>
        <end position="149"/>
    </location>
</feature>
<dbReference type="AlphaFoldDB" id="A0A235F3G3"/>
<comment type="caution">
    <text evidence="2">The sequence shown here is derived from an EMBL/GenBank/DDBJ whole genome shotgun (WGS) entry which is preliminary data.</text>
</comment>
<evidence type="ECO:0008006" key="4">
    <source>
        <dbReference type="Google" id="ProtNLM"/>
    </source>
</evidence>
<feature type="region of interest" description="Disordered" evidence="1">
    <location>
        <begin position="110"/>
        <end position="240"/>
    </location>
</feature>
<dbReference type="InterPro" id="IPR024447">
    <property type="entry name" value="YXWGXW_rpt"/>
</dbReference>
<evidence type="ECO:0000313" key="2">
    <source>
        <dbReference type="EMBL" id="OYD55794.1"/>
    </source>
</evidence>
<dbReference type="EMBL" id="NOIH01000002">
    <property type="protein sequence ID" value="OYD55794.1"/>
    <property type="molecule type" value="Genomic_DNA"/>
</dbReference>
<protein>
    <recommendedName>
        <fullName evidence="4">BcpO-related WXXGXW repeat protein</fullName>
    </recommendedName>
</protein>
<reference evidence="2 3" key="1">
    <citation type="submission" date="2017-07" db="EMBL/GenBank/DDBJ databases">
        <title>Thauera sp. KNDSS-Mac4 genome sequence and assembly.</title>
        <authorList>
            <person name="Mayilraj S."/>
        </authorList>
    </citation>
    <scope>NUCLEOTIDE SEQUENCE [LARGE SCALE GENOMIC DNA]</scope>
    <source>
        <strain evidence="2 3">KNDSS-Mac4</strain>
    </source>
</reference>
<name>A0A235F3G3_9RHOO</name>
<sequence length="240" mass="27872">MAGAIAPAPASSRRAKDDAMRFPFRLWPLALAAGAALGGCAVVPAERYEVREHRDVYYGYGDETVIITSTPRVEYRGYPPAVGYVWIDGYWNRVGARQVWVPGYWRPPHAHPRPIVRDRDHGRDDDRRSHWREERRSDDRDRARERDRSPSGSRDSFSRDRDRDADGTRQRSEVRTPALLGASRNRGDGPVTAGERREPRGEKRDDRRDSPRLIRDRDRDDDRRDARPDWRTQMQSIRAD</sequence>
<organism evidence="2 3">
    <name type="scientific">Thauera propionica</name>
    <dbReference type="NCBI Taxonomy" id="2019431"/>
    <lineage>
        <taxon>Bacteria</taxon>
        <taxon>Pseudomonadati</taxon>
        <taxon>Pseudomonadota</taxon>
        <taxon>Betaproteobacteria</taxon>
        <taxon>Rhodocyclales</taxon>
        <taxon>Zoogloeaceae</taxon>
        <taxon>Thauera</taxon>
    </lineage>
</organism>
<evidence type="ECO:0000256" key="1">
    <source>
        <dbReference type="SAM" id="MobiDB-lite"/>
    </source>
</evidence>
<feature type="compositionally biased region" description="Basic and acidic residues" evidence="1">
    <location>
        <begin position="156"/>
        <end position="174"/>
    </location>
</feature>
<dbReference type="Proteomes" id="UP000215181">
    <property type="component" value="Unassembled WGS sequence"/>
</dbReference>